<dbReference type="SUPFAM" id="SSF49899">
    <property type="entry name" value="Concanavalin A-like lectins/glucanases"/>
    <property type="match status" value="1"/>
</dbReference>
<dbReference type="Proteomes" id="UP000230775">
    <property type="component" value="Unassembled WGS sequence"/>
</dbReference>
<comment type="caution">
    <text evidence="4">The sequence shown here is derived from an EMBL/GenBank/DDBJ whole genome shotgun (WGS) entry which is preliminary data.</text>
</comment>
<feature type="transmembrane region" description="Helical" evidence="2">
    <location>
        <begin position="20"/>
        <end position="39"/>
    </location>
</feature>
<protein>
    <submittedName>
        <fullName evidence="4">Polysaccharide lyase family 7 protein</fullName>
    </submittedName>
</protein>
<keyword evidence="2" id="KW-0472">Membrane</keyword>
<accession>A0A2H0WP26</accession>
<evidence type="ECO:0000313" key="4">
    <source>
        <dbReference type="EMBL" id="PIS14393.1"/>
    </source>
</evidence>
<organism evidence="4 5">
    <name type="scientific">Candidatus Shapirobacteria bacterium CG09_land_8_20_14_0_10_39_12</name>
    <dbReference type="NCBI Taxonomy" id="1974885"/>
    <lineage>
        <taxon>Bacteria</taxon>
        <taxon>Candidatus Shapironibacteriota</taxon>
    </lineage>
</organism>
<dbReference type="EMBL" id="PEZI01000059">
    <property type="protein sequence ID" value="PIS14393.1"/>
    <property type="molecule type" value="Genomic_DNA"/>
</dbReference>
<dbReference type="Gene3D" id="2.60.120.200">
    <property type="match status" value="1"/>
</dbReference>
<keyword evidence="4" id="KW-0456">Lyase</keyword>
<dbReference type="InterPro" id="IPR014895">
    <property type="entry name" value="Alginate_lyase_2"/>
</dbReference>
<keyword evidence="2" id="KW-1133">Transmembrane helix</keyword>
<feature type="domain" description="Alginate lyase 2" evidence="3">
    <location>
        <begin position="77"/>
        <end position="293"/>
    </location>
</feature>
<keyword evidence="2" id="KW-0812">Transmembrane</keyword>
<evidence type="ECO:0000259" key="3">
    <source>
        <dbReference type="Pfam" id="PF08787"/>
    </source>
</evidence>
<evidence type="ECO:0000256" key="2">
    <source>
        <dbReference type="SAM" id="Phobius"/>
    </source>
</evidence>
<feature type="region of interest" description="Disordered" evidence="1">
    <location>
        <begin position="46"/>
        <end position="67"/>
    </location>
</feature>
<sequence>MRYKISSMRSFHLNLNLFRLIAKISILLVFMAIIIRFASPKVSNEETKQTNVVDANPTQKSTPSSPTAKMIYPSQVLNLANWKITIPTITSGNAAEIKQPELATYNISPWFVVVSEGNAVRFRAAVNGSTTSGSEYPRSELREMVDNGKTNAAWSSKKGIHTLFLDQAITAVPKIKQDVVAGQIHNESKDIIVIRLNYPNLHVRVDGTNVYTLDSHYTLGKRFTVKFVVSEGLTKVYYNNGADPVYTLNKKYSDAYFKAGVYTQSNCSKEGSPSLCNDNNYGEVIIYQATITHQ</sequence>
<dbReference type="GO" id="GO:0016829">
    <property type="term" value="F:lyase activity"/>
    <property type="evidence" value="ECO:0007669"/>
    <property type="project" value="UniProtKB-KW"/>
</dbReference>
<dbReference type="AlphaFoldDB" id="A0A2H0WP26"/>
<proteinExistence type="predicted"/>
<reference evidence="5" key="1">
    <citation type="submission" date="2017-09" db="EMBL/GenBank/DDBJ databases">
        <title>Depth-based differentiation of microbial function through sediment-hosted aquifers and enrichment of novel symbionts in the deep terrestrial subsurface.</title>
        <authorList>
            <person name="Probst A.J."/>
            <person name="Ladd B."/>
            <person name="Jarett J.K."/>
            <person name="Geller-Mcgrath D.E."/>
            <person name="Sieber C.M.K."/>
            <person name="Emerson J.B."/>
            <person name="Anantharaman K."/>
            <person name="Thomas B.C."/>
            <person name="Malmstrom R."/>
            <person name="Stieglmeier M."/>
            <person name="Klingl A."/>
            <person name="Woyke T."/>
            <person name="Ryan C.M."/>
            <person name="Banfield J.F."/>
        </authorList>
    </citation>
    <scope>NUCLEOTIDE SEQUENCE [LARGE SCALE GENOMIC DNA]</scope>
</reference>
<dbReference type="InterPro" id="IPR013320">
    <property type="entry name" value="ConA-like_dom_sf"/>
</dbReference>
<feature type="compositionally biased region" description="Polar residues" evidence="1">
    <location>
        <begin position="49"/>
        <end position="67"/>
    </location>
</feature>
<evidence type="ECO:0000256" key="1">
    <source>
        <dbReference type="SAM" id="MobiDB-lite"/>
    </source>
</evidence>
<name>A0A2H0WP26_9BACT</name>
<gene>
    <name evidence="4" type="ORF">COT64_02865</name>
</gene>
<dbReference type="Pfam" id="PF08787">
    <property type="entry name" value="Alginate_lyase2"/>
    <property type="match status" value="1"/>
</dbReference>
<evidence type="ECO:0000313" key="5">
    <source>
        <dbReference type="Proteomes" id="UP000230775"/>
    </source>
</evidence>